<dbReference type="NCBIfam" id="TIGR00277">
    <property type="entry name" value="HDIG"/>
    <property type="match status" value="1"/>
</dbReference>
<dbReference type="Pfam" id="PF07698">
    <property type="entry name" value="7TM-7TMR_HD"/>
    <property type="match status" value="1"/>
</dbReference>
<evidence type="ECO:0000256" key="1">
    <source>
        <dbReference type="SAM" id="Phobius"/>
    </source>
</evidence>
<proteinExistence type="predicted"/>
<gene>
    <name evidence="3" type="ORF">KP78_34100</name>
</gene>
<keyword evidence="1" id="KW-0812">Transmembrane</keyword>
<dbReference type="InterPro" id="IPR006674">
    <property type="entry name" value="HD_domain"/>
</dbReference>
<protein>
    <recommendedName>
        <fullName evidence="2">HD domain-containing protein</fullName>
    </recommendedName>
</protein>
<evidence type="ECO:0000259" key="2">
    <source>
        <dbReference type="PROSITE" id="PS51831"/>
    </source>
</evidence>
<dbReference type="InterPro" id="IPR011624">
    <property type="entry name" value="Metal-dep_PHydrolase_7TM_extra"/>
</dbReference>
<feature type="domain" description="HD" evidence="2">
    <location>
        <begin position="502"/>
        <end position="644"/>
    </location>
</feature>
<dbReference type="Proteomes" id="UP000031938">
    <property type="component" value="Unassembled WGS sequence"/>
</dbReference>
<name>A0A0C2VIY3_9BACL</name>
<feature type="transmembrane region" description="Helical" evidence="1">
    <location>
        <begin position="280"/>
        <end position="298"/>
    </location>
</feature>
<dbReference type="PANTHER" id="PTHR36442">
    <property type="entry name" value="CYCLIC-DI-AMP PHOSPHODIESTERASE PGPH"/>
    <property type="match status" value="1"/>
</dbReference>
<organism evidence="3 4">
    <name type="scientific">Jeotgalibacillus soli</name>
    <dbReference type="NCBI Taxonomy" id="889306"/>
    <lineage>
        <taxon>Bacteria</taxon>
        <taxon>Bacillati</taxon>
        <taxon>Bacillota</taxon>
        <taxon>Bacilli</taxon>
        <taxon>Bacillales</taxon>
        <taxon>Caryophanaceae</taxon>
        <taxon>Jeotgalibacillus</taxon>
    </lineage>
</organism>
<feature type="transmembrane region" description="Helical" evidence="1">
    <location>
        <begin position="389"/>
        <end position="406"/>
    </location>
</feature>
<feature type="transmembrane region" description="Helical" evidence="1">
    <location>
        <begin position="445"/>
        <end position="469"/>
    </location>
</feature>
<dbReference type="Pfam" id="PF07697">
    <property type="entry name" value="7TMR-HDED"/>
    <property type="match status" value="1"/>
</dbReference>
<comment type="caution">
    <text evidence="3">The sequence shown here is derived from an EMBL/GenBank/DDBJ whole genome shotgun (WGS) entry which is preliminary data.</text>
</comment>
<feature type="transmembrane region" description="Helical" evidence="1">
    <location>
        <begin position="360"/>
        <end position="377"/>
    </location>
</feature>
<dbReference type="PATRIC" id="fig|889306.3.peg.3427"/>
<reference evidence="3 4" key="1">
    <citation type="submission" date="2015-01" db="EMBL/GenBank/DDBJ databases">
        <title>Genome sequencing of Jeotgalibacillus soli.</title>
        <authorList>
            <person name="Goh K.M."/>
            <person name="Chan K.-G."/>
            <person name="Yaakop A.S."/>
            <person name="Ee R."/>
            <person name="Gan H.M."/>
            <person name="Chan C.S."/>
        </authorList>
    </citation>
    <scope>NUCLEOTIDE SEQUENCE [LARGE SCALE GENOMIC DNA]</scope>
    <source>
        <strain evidence="3 4">P9</strain>
    </source>
</reference>
<dbReference type="Gene3D" id="1.10.3210.10">
    <property type="entry name" value="Hypothetical protein af1432"/>
    <property type="match status" value="1"/>
</dbReference>
<dbReference type="Pfam" id="PF01966">
    <property type="entry name" value="HD"/>
    <property type="match status" value="1"/>
</dbReference>
<dbReference type="PROSITE" id="PS51831">
    <property type="entry name" value="HD"/>
    <property type="match status" value="1"/>
</dbReference>
<dbReference type="CDD" id="cd00077">
    <property type="entry name" value="HDc"/>
    <property type="match status" value="1"/>
</dbReference>
<feature type="transmembrane region" description="Helical" evidence="1">
    <location>
        <begin position="12"/>
        <end position="34"/>
    </location>
</feature>
<keyword evidence="1" id="KW-0472">Membrane</keyword>
<keyword evidence="4" id="KW-1185">Reference proteome</keyword>
<sequence length="717" mass="81237">MEYWIRRIRTLLSYRLFTLLLLGIVAALTFLLLFSNVRVETYNIRLFSVSEETIRSPKTIIDEQRTEIEQQRAAAEVADIYVFRPEIVDNRTSLIGSIFDFATEFNIDLQQEDNRAASDQVTDDMLEDLKDALSADVSENVTTAIDDHVFEVLLATPDSELENIKNIVLNQIDLTMDSPIKADEITASRNQIENQLLSFSIEENLRQAVTALGQFAIVETNIFDEEQTEAIREQARGAVDPVQILEGQVIVQEGYLIDRDIYRQLEALGLTMNNETITPLLGVLLFSFIVVAVLYFHFSSWNIEEEKKQNYLTLVSMIFLLTLSLMKVTELVRELDLMEIGYIFPVAIASMLIRSMINTRLALVVTILLAASGSIVFNDSLTGSINVEIALYFLFSGLAGILFLSHATRRTHFLRAGLFVGAANVLILFSMLLMENVQYTIMDFLYYFLFASVAGLMASILTIGLLPLFEAGFGILSMMKLVELSNPNHPLLKRILTEAPGTYHHSVMVANLAESACEAIGANGLLARVGCYYHDIGKTKRPHYFIENQMNSQNPHDRLSPEASRDIIISHSLEGAEMLRKYKLPKEFVDIAEQHHGTTLLKFFYYKAKNDGEDVYEEDYRYPGPKPQTKETAVISVADSVEAAVRSMKDPTSEKIKELVHSIVQDRLKDGQFNECDITLKEIETIKRVFCETLNGIFHSRIEYPEFKKEQERKAQA</sequence>
<dbReference type="InterPro" id="IPR052722">
    <property type="entry name" value="PgpH_phosphodiesterase"/>
</dbReference>
<dbReference type="STRING" id="889306.KP78_34100"/>
<dbReference type="SUPFAM" id="SSF109604">
    <property type="entry name" value="HD-domain/PDEase-like"/>
    <property type="match status" value="1"/>
</dbReference>
<feature type="transmembrane region" description="Helical" evidence="1">
    <location>
        <begin position="310"/>
        <end position="329"/>
    </location>
</feature>
<dbReference type="RefSeq" id="WP_041090309.1">
    <property type="nucleotide sequence ID" value="NZ_JXRP01000019.1"/>
</dbReference>
<dbReference type="EMBL" id="JXRP01000019">
    <property type="protein sequence ID" value="KIL44446.1"/>
    <property type="molecule type" value="Genomic_DNA"/>
</dbReference>
<dbReference type="OrthoDB" id="9806952at2"/>
<feature type="transmembrane region" description="Helical" evidence="1">
    <location>
        <begin position="413"/>
        <end position="433"/>
    </location>
</feature>
<dbReference type="InterPro" id="IPR011621">
    <property type="entry name" value="Metal-dep_PHydrolase_7TM_intra"/>
</dbReference>
<dbReference type="PANTHER" id="PTHR36442:SF1">
    <property type="entry name" value="CYCLIC-DI-AMP PHOSPHODIESTERASE PGPH"/>
    <property type="match status" value="1"/>
</dbReference>
<evidence type="ECO:0000313" key="3">
    <source>
        <dbReference type="EMBL" id="KIL44446.1"/>
    </source>
</evidence>
<dbReference type="SMART" id="SM00471">
    <property type="entry name" value="HDc"/>
    <property type="match status" value="1"/>
</dbReference>
<keyword evidence="1" id="KW-1133">Transmembrane helix</keyword>
<accession>A0A0C2VIY3</accession>
<dbReference type="InterPro" id="IPR003607">
    <property type="entry name" value="HD/PDEase_dom"/>
</dbReference>
<dbReference type="InterPro" id="IPR006675">
    <property type="entry name" value="HDIG_dom"/>
</dbReference>
<dbReference type="AlphaFoldDB" id="A0A0C2VIY3"/>
<evidence type="ECO:0000313" key="4">
    <source>
        <dbReference type="Proteomes" id="UP000031938"/>
    </source>
</evidence>